<dbReference type="InterPro" id="IPR045545">
    <property type="entry name" value="PHYIP/PHIPL_C"/>
</dbReference>
<evidence type="ECO:0000313" key="3">
    <source>
        <dbReference type="Proteomes" id="UP000030746"/>
    </source>
</evidence>
<dbReference type="OMA" id="CAWYLES"/>
<accession>V4B057</accession>
<dbReference type="AlphaFoldDB" id="V4B057"/>
<dbReference type="KEGG" id="lgi:LOTGIDRAFT_231070"/>
<dbReference type="RefSeq" id="XP_009049900.1">
    <property type="nucleotide sequence ID" value="XM_009051652.1"/>
</dbReference>
<sequence length="453" mass="52802">MTHFFNGLQIRPISKILHIGQREINIISKFLVTGDLVIVSVYNKNKEERTFHFLHVSDDQWKLIEDTSGTLCVTVYGVRSENYQVVVSGQITLHHKDDNDTIYMLSMNNHTQRTTSLFHIQMEIDDFDVEIRQNVQTTNLQTSTIEFHCPVTRESPKSYIHMLKSDDGCEYIREMKHESDTISCQWNLQSRYKYQYKIFHVKEASTVIHKYMVKSASKCLSFVTHATKSEISELFNLAEKFRAKRLSNRRTTKTIPVPYLYRNKPRNHETIQEAQRTGIMAKYIKDNNGDQSSSINNQIHGLFFSASACKRTKMPPEFSYFGDYRLMIPPQHLLPNLNIYFADFYCQAPKRPHYVTLVLTKPGSVEDVYCSPRLPKLNIHSNKFLYYDPHIGYRVTKACHIECLYTEDINLTSMREKIGVVETNITNVRGRGQSRPEGIPKYEHCEDCNLPKK</sequence>
<feature type="domain" description="Phytanoyl-CoA hydroxylase-interacting protein-like C-terminal" evidence="1">
    <location>
        <begin position="253"/>
        <end position="413"/>
    </location>
</feature>
<dbReference type="HOGENOM" id="CLU_618623_0_0_1"/>
<dbReference type="InterPro" id="IPR042868">
    <property type="entry name" value="PHYHIP/PHYHIPL"/>
</dbReference>
<evidence type="ECO:0000313" key="2">
    <source>
        <dbReference type="EMBL" id="ESO99411.1"/>
    </source>
</evidence>
<dbReference type="PANTHER" id="PTHR15698">
    <property type="entry name" value="PROTEIN CBG15099"/>
    <property type="match status" value="1"/>
</dbReference>
<proteinExistence type="predicted"/>
<dbReference type="CTD" id="20248457"/>
<dbReference type="EMBL" id="KB201037">
    <property type="protein sequence ID" value="ESO99411.1"/>
    <property type="molecule type" value="Genomic_DNA"/>
</dbReference>
<dbReference type="Pfam" id="PF19281">
    <property type="entry name" value="PHYHIP_C"/>
    <property type="match status" value="1"/>
</dbReference>
<gene>
    <name evidence="2" type="ORF">LOTGIDRAFT_231070</name>
</gene>
<protein>
    <recommendedName>
        <fullName evidence="1">Phytanoyl-CoA hydroxylase-interacting protein-like C-terminal domain-containing protein</fullName>
    </recommendedName>
</protein>
<evidence type="ECO:0000259" key="1">
    <source>
        <dbReference type="Pfam" id="PF19281"/>
    </source>
</evidence>
<dbReference type="OrthoDB" id="6074776at2759"/>
<name>V4B057_LOTGI</name>
<dbReference type="Proteomes" id="UP000030746">
    <property type="component" value="Unassembled WGS sequence"/>
</dbReference>
<dbReference type="GeneID" id="20248457"/>
<dbReference type="PANTHER" id="PTHR15698:SF10">
    <property type="entry name" value="PHYTANOYL-COA HYDROXYLASE-INTERACTING PROTEIN-LIKE C-TERMINAL DOMAIN-CONTAINING PROTEIN"/>
    <property type="match status" value="1"/>
</dbReference>
<keyword evidence="3" id="KW-1185">Reference proteome</keyword>
<reference evidence="2 3" key="1">
    <citation type="journal article" date="2013" name="Nature">
        <title>Insights into bilaterian evolution from three spiralian genomes.</title>
        <authorList>
            <person name="Simakov O."/>
            <person name="Marletaz F."/>
            <person name="Cho S.J."/>
            <person name="Edsinger-Gonzales E."/>
            <person name="Havlak P."/>
            <person name="Hellsten U."/>
            <person name="Kuo D.H."/>
            <person name="Larsson T."/>
            <person name="Lv J."/>
            <person name="Arendt D."/>
            <person name="Savage R."/>
            <person name="Osoegawa K."/>
            <person name="de Jong P."/>
            <person name="Grimwood J."/>
            <person name="Chapman J.A."/>
            <person name="Shapiro H."/>
            <person name="Aerts A."/>
            <person name="Otillar R.P."/>
            <person name="Terry A.Y."/>
            <person name="Boore J.L."/>
            <person name="Grigoriev I.V."/>
            <person name="Lindberg D.R."/>
            <person name="Seaver E.C."/>
            <person name="Weisblat D.A."/>
            <person name="Putnam N.H."/>
            <person name="Rokhsar D.S."/>
        </authorList>
    </citation>
    <scope>NUCLEOTIDE SEQUENCE [LARGE SCALE GENOMIC DNA]</scope>
</reference>
<organism evidence="2 3">
    <name type="scientific">Lottia gigantea</name>
    <name type="common">Giant owl limpet</name>
    <dbReference type="NCBI Taxonomy" id="225164"/>
    <lineage>
        <taxon>Eukaryota</taxon>
        <taxon>Metazoa</taxon>
        <taxon>Spiralia</taxon>
        <taxon>Lophotrochozoa</taxon>
        <taxon>Mollusca</taxon>
        <taxon>Gastropoda</taxon>
        <taxon>Patellogastropoda</taxon>
        <taxon>Lottioidea</taxon>
        <taxon>Lottiidae</taxon>
        <taxon>Lottia</taxon>
    </lineage>
</organism>